<dbReference type="GO" id="GO:0071972">
    <property type="term" value="F:peptidoglycan L,D-transpeptidase activity"/>
    <property type="evidence" value="ECO:0007669"/>
    <property type="project" value="TreeGrafter"/>
</dbReference>
<keyword evidence="3 7" id="KW-0133">Cell shape</keyword>
<evidence type="ECO:0000256" key="8">
    <source>
        <dbReference type="SAM" id="MobiDB-lite"/>
    </source>
</evidence>
<dbReference type="PANTHER" id="PTHR30582">
    <property type="entry name" value="L,D-TRANSPEPTIDASE"/>
    <property type="match status" value="1"/>
</dbReference>
<dbReference type="GO" id="GO:0018104">
    <property type="term" value="P:peptidoglycan-protein cross-linking"/>
    <property type="evidence" value="ECO:0007669"/>
    <property type="project" value="TreeGrafter"/>
</dbReference>
<evidence type="ECO:0000256" key="6">
    <source>
        <dbReference type="ARBA" id="ARBA00023316"/>
    </source>
</evidence>
<proteinExistence type="predicted"/>
<evidence type="ECO:0000313" key="10">
    <source>
        <dbReference type="EMBL" id="SDP19530.1"/>
    </source>
</evidence>
<comment type="pathway">
    <text evidence="1 7">Cell wall biogenesis; peptidoglycan biosynthesis.</text>
</comment>
<protein>
    <submittedName>
        <fullName evidence="10">Lipoprotein-anchoring transpeptidase ErfK/SrfK</fullName>
    </submittedName>
</protein>
<dbReference type="EMBL" id="LT629710">
    <property type="protein sequence ID" value="SDP19530.1"/>
    <property type="molecule type" value="Genomic_DNA"/>
</dbReference>
<feature type="region of interest" description="Disordered" evidence="8">
    <location>
        <begin position="87"/>
        <end position="112"/>
    </location>
</feature>
<feature type="active site" description="Nucleophile" evidence="7">
    <location>
        <position position="319"/>
    </location>
</feature>
<evidence type="ECO:0000256" key="3">
    <source>
        <dbReference type="ARBA" id="ARBA00022960"/>
    </source>
</evidence>
<keyword evidence="5" id="KW-0012">Acyltransferase</keyword>
<dbReference type="Gene3D" id="2.40.440.10">
    <property type="entry name" value="L,D-transpeptidase catalytic domain-like"/>
    <property type="match status" value="1"/>
</dbReference>
<dbReference type="STRING" id="1090615.SAMN04515671_3207"/>
<dbReference type="SUPFAM" id="SSF141523">
    <property type="entry name" value="L,D-transpeptidase catalytic domain-like"/>
    <property type="match status" value="1"/>
</dbReference>
<dbReference type="Pfam" id="PF03734">
    <property type="entry name" value="YkuD"/>
    <property type="match status" value="1"/>
</dbReference>
<keyword evidence="10" id="KW-0449">Lipoprotein</keyword>
<dbReference type="InterPro" id="IPR041280">
    <property type="entry name" value="Big_10"/>
</dbReference>
<dbReference type="Proteomes" id="UP000198741">
    <property type="component" value="Chromosome I"/>
</dbReference>
<dbReference type="PROSITE" id="PS51318">
    <property type="entry name" value="TAT"/>
    <property type="match status" value="1"/>
</dbReference>
<keyword evidence="2" id="KW-0808">Transferase</keyword>
<dbReference type="Pfam" id="PF17964">
    <property type="entry name" value="Big_10"/>
    <property type="match status" value="1"/>
</dbReference>
<evidence type="ECO:0000259" key="9">
    <source>
        <dbReference type="PROSITE" id="PS52029"/>
    </source>
</evidence>
<dbReference type="GO" id="GO:0008360">
    <property type="term" value="P:regulation of cell shape"/>
    <property type="evidence" value="ECO:0007669"/>
    <property type="project" value="UniProtKB-UniRule"/>
</dbReference>
<dbReference type="AlphaFoldDB" id="A0A1H0QQS0"/>
<organism evidence="10 11">
    <name type="scientific">Nakamurella panacisegetis</name>
    <dbReference type="NCBI Taxonomy" id="1090615"/>
    <lineage>
        <taxon>Bacteria</taxon>
        <taxon>Bacillati</taxon>
        <taxon>Actinomycetota</taxon>
        <taxon>Actinomycetes</taxon>
        <taxon>Nakamurellales</taxon>
        <taxon>Nakamurellaceae</taxon>
        <taxon>Nakamurella</taxon>
    </lineage>
</organism>
<keyword evidence="4 7" id="KW-0573">Peptidoglycan synthesis</keyword>
<accession>A0A1H0QQS0</accession>
<evidence type="ECO:0000256" key="2">
    <source>
        <dbReference type="ARBA" id="ARBA00022679"/>
    </source>
</evidence>
<dbReference type="PROSITE" id="PS52029">
    <property type="entry name" value="LD_TPASE"/>
    <property type="match status" value="1"/>
</dbReference>
<sequence>MSIDVTTKVPPMSSLSLSRRTFLAVAALGGLEAVLTACTSSSSPVVVTTTVTPGDPVSSAGVAPSSAAGAAPSSAAASSGAAPASGAVSSGAPAASTPPVTASPTTTAAPTGKPVHVRLYQGDGKTYGVGLPIIVYMSKVITDAKAFVKATTVKVNGTVIQGAWYFQKSAIYSGYPMEAHYRPQTYWPAHAAISLDLPIKNVSAGKGLLFDDSLTLSIKTGAANITMVDGATERLVTTSDGLVKFNFPVSLGKASTPTFNGTKVIMERAKLERMIGTTPGDEYDLEVPWSCRLTNSGEFIHAASWNGGNIGQRSTSNGCTNLNVDAAKQFFDFALIGDVAVYKNTGGGDMPVWDGYGDWNLSWAEWSRGGAVSTS</sequence>
<dbReference type="InterPro" id="IPR006311">
    <property type="entry name" value="TAT_signal"/>
</dbReference>
<dbReference type="GO" id="GO:0071555">
    <property type="term" value="P:cell wall organization"/>
    <property type="evidence" value="ECO:0007669"/>
    <property type="project" value="UniProtKB-UniRule"/>
</dbReference>
<dbReference type="Gene3D" id="2.60.40.3710">
    <property type="match status" value="1"/>
</dbReference>
<feature type="active site" description="Proton donor/acceptor" evidence="7">
    <location>
        <position position="301"/>
    </location>
</feature>
<evidence type="ECO:0000256" key="1">
    <source>
        <dbReference type="ARBA" id="ARBA00004752"/>
    </source>
</evidence>
<evidence type="ECO:0000313" key="11">
    <source>
        <dbReference type="Proteomes" id="UP000198741"/>
    </source>
</evidence>
<evidence type="ECO:0000256" key="4">
    <source>
        <dbReference type="ARBA" id="ARBA00022984"/>
    </source>
</evidence>
<evidence type="ECO:0000256" key="5">
    <source>
        <dbReference type="ARBA" id="ARBA00023315"/>
    </source>
</evidence>
<dbReference type="GO" id="GO:0005576">
    <property type="term" value="C:extracellular region"/>
    <property type="evidence" value="ECO:0007669"/>
    <property type="project" value="TreeGrafter"/>
</dbReference>
<keyword evidence="6 7" id="KW-0961">Cell wall biogenesis/degradation</keyword>
<dbReference type="PANTHER" id="PTHR30582:SF2">
    <property type="entry name" value="L,D-TRANSPEPTIDASE YCIB-RELATED"/>
    <property type="match status" value="1"/>
</dbReference>
<dbReference type="InterPro" id="IPR050979">
    <property type="entry name" value="LD-transpeptidase"/>
</dbReference>
<gene>
    <name evidence="10" type="ORF">SAMN04515671_3207</name>
</gene>
<evidence type="ECO:0000256" key="7">
    <source>
        <dbReference type="PROSITE-ProRule" id="PRU01373"/>
    </source>
</evidence>
<dbReference type="GO" id="GO:0016746">
    <property type="term" value="F:acyltransferase activity"/>
    <property type="evidence" value="ECO:0007669"/>
    <property type="project" value="UniProtKB-KW"/>
</dbReference>
<dbReference type="InterPro" id="IPR005490">
    <property type="entry name" value="LD_TPept_cat_dom"/>
</dbReference>
<dbReference type="UniPathway" id="UPA00219"/>
<name>A0A1H0QQS0_9ACTN</name>
<dbReference type="CDD" id="cd16913">
    <property type="entry name" value="YkuD_like"/>
    <property type="match status" value="1"/>
</dbReference>
<feature type="domain" description="L,D-TPase catalytic" evidence="9">
    <location>
        <begin position="224"/>
        <end position="342"/>
    </location>
</feature>
<dbReference type="InterPro" id="IPR038063">
    <property type="entry name" value="Transpep_catalytic_dom"/>
</dbReference>
<reference evidence="10 11" key="1">
    <citation type="submission" date="2016-10" db="EMBL/GenBank/DDBJ databases">
        <authorList>
            <person name="de Groot N.N."/>
        </authorList>
    </citation>
    <scope>NUCLEOTIDE SEQUENCE [LARGE SCALE GENOMIC DNA]</scope>
    <source>
        <strain evidence="11">P4-7,KCTC 19426,CECT 7604</strain>
    </source>
</reference>
<keyword evidence="11" id="KW-1185">Reference proteome</keyword>